<dbReference type="Proteomes" id="UP000006639">
    <property type="component" value="Chromosome"/>
</dbReference>
<evidence type="ECO:0008006" key="4">
    <source>
        <dbReference type="Google" id="ProtNLM"/>
    </source>
</evidence>
<sequence length="61" mass="6218">MVNGFMINGIAASNEAGIFVSKAGDINKDGFTDIIIGAHRADPNGKSAAGQAYIVLCGTFS</sequence>
<accession>F7XUW7</accession>
<keyword evidence="1" id="KW-0732">Signal</keyword>
<proteinExistence type="predicted"/>
<dbReference type="EMBL" id="CP002130">
    <property type="protein sequence ID" value="AEI88466.1"/>
    <property type="molecule type" value="Genomic_DNA"/>
</dbReference>
<dbReference type="KEGG" id="mmn:midi_00145"/>
<dbReference type="AlphaFoldDB" id="F7XUW7"/>
<organism evidence="2 3">
    <name type="scientific">Midichloria mitochondrii (strain IricVA)</name>
    <dbReference type="NCBI Taxonomy" id="696127"/>
    <lineage>
        <taxon>Bacteria</taxon>
        <taxon>Pseudomonadati</taxon>
        <taxon>Pseudomonadota</taxon>
        <taxon>Alphaproteobacteria</taxon>
        <taxon>Rickettsiales</taxon>
        <taxon>Candidatus Midichloriaceae</taxon>
        <taxon>Candidatus Midichloria</taxon>
    </lineage>
</organism>
<dbReference type="Gene3D" id="2.130.10.130">
    <property type="entry name" value="Integrin alpha, N-terminal"/>
    <property type="match status" value="1"/>
</dbReference>
<evidence type="ECO:0000313" key="2">
    <source>
        <dbReference type="EMBL" id="AEI88466.1"/>
    </source>
</evidence>
<protein>
    <recommendedName>
        <fullName evidence="4">FG-GAP repeat-containing protein</fullName>
    </recommendedName>
</protein>
<dbReference type="Pfam" id="PF01839">
    <property type="entry name" value="FG-GAP"/>
    <property type="match status" value="1"/>
</dbReference>
<dbReference type="HOGENOM" id="CLU_2917550_0_0_5"/>
<name>F7XUW7_MIDMI</name>
<evidence type="ECO:0000313" key="3">
    <source>
        <dbReference type="Proteomes" id="UP000006639"/>
    </source>
</evidence>
<keyword evidence="3" id="KW-1185">Reference proteome</keyword>
<gene>
    <name evidence="2" type="ordered locus">midi_00145</name>
</gene>
<dbReference type="STRING" id="696127.midi_00145"/>
<reference evidence="2 3" key="1">
    <citation type="journal article" date="2011" name="Mol. Biol. Evol.">
        <title>Phylogenomic evidence for the presence of a flagellum and cbb3 oxidase in the free-living mitochondrial ancestor.</title>
        <authorList>
            <person name="Sassera D."/>
            <person name="Lo N."/>
            <person name="Epis S."/>
            <person name="D'Auria G."/>
            <person name="Montagna M."/>
            <person name="Comandatore F."/>
            <person name="Horner D."/>
            <person name="Pereto J."/>
            <person name="Luciano A.M."/>
            <person name="Franciosi F."/>
            <person name="Ferri E."/>
            <person name="Crotti E."/>
            <person name="Bazzocchi C."/>
            <person name="Daffonchio D."/>
            <person name="Sacchi L."/>
            <person name="Moya A."/>
            <person name="Latorre A."/>
            <person name="Bandi C."/>
        </authorList>
    </citation>
    <scope>NUCLEOTIDE SEQUENCE [LARGE SCALE GENOMIC DNA]</scope>
    <source>
        <strain evidence="2 3">IricVA</strain>
    </source>
</reference>
<dbReference type="InterPro" id="IPR028994">
    <property type="entry name" value="Integrin_alpha_N"/>
</dbReference>
<evidence type="ECO:0000256" key="1">
    <source>
        <dbReference type="ARBA" id="ARBA00022729"/>
    </source>
</evidence>
<dbReference type="InterPro" id="IPR013517">
    <property type="entry name" value="FG-GAP"/>
</dbReference>
<dbReference type="SUPFAM" id="SSF69318">
    <property type="entry name" value="Integrin alpha N-terminal domain"/>
    <property type="match status" value="1"/>
</dbReference>